<dbReference type="InterPro" id="IPR017871">
    <property type="entry name" value="ABC_transporter-like_CS"/>
</dbReference>
<dbReference type="PROSITE" id="PS00211">
    <property type="entry name" value="ABC_TRANSPORTER_1"/>
    <property type="match status" value="1"/>
</dbReference>
<evidence type="ECO:0000313" key="6">
    <source>
        <dbReference type="Proteomes" id="UP000295325"/>
    </source>
</evidence>
<evidence type="ECO:0000313" key="5">
    <source>
        <dbReference type="EMBL" id="TDT58384.1"/>
    </source>
</evidence>
<gene>
    <name evidence="5" type="ORF">EDD71_11118</name>
</gene>
<dbReference type="Proteomes" id="UP000295325">
    <property type="component" value="Unassembled WGS sequence"/>
</dbReference>
<reference evidence="5 6" key="1">
    <citation type="submission" date="2019-03" db="EMBL/GenBank/DDBJ databases">
        <title>Genomic Encyclopedia of Type Strains, Phase IV (KMG-IV): sequencing the most valuable type-strain genomes for metagenomic binning, comparative biology and taxonomic classification.</title>
        <authorList>
            <person name="Goeker M."/>
        </authorList>
    </citation>
    <scope>NUCLEOTIDE SEQUENCE [LARGE SCALE GENOMIC DNA]</scope>
    <source>
        <strain evidence="5 6">DSM 24455</strain>
    </source>
</reference>
<dbReference type="GO" id="GO:0005524">
    <property type="term" value="F:ATP binding"/>
    <property type="evidence" value="ECO:0007669"/>
    <property type="project" value="UniProtKB-KW"/>
</dbReference>
<proteinExistence type="predicted"/>
<evidence type="ECO:0000256" key="3">
    <source>
        <dbReference type="ARBA" id="ARBA00022840"/>
    </source>
</evidence>
<keyword evidence="1" id="KW-0813">Transport</keyword>
<dbReference type="InterPro" id="IPR027417">
    <property type="entry name" value="P-loop_NTPase"/>
</dbReference>
<dbReference type="InterPro" id="IPR003439">
    <property type="entry name" value="ABC_transporter-like_ATP-bd"/>
</dbReference>
<accession>A0A4R7KQF2</accession>
<dbReference type="RefSeq" id="WP_133628187.1">
    <property type="nucleotide sequence ID" value="NZ_SOAZ01000011.1"/>
</dbReference>
<dbReference type="SMART" id="SM00382">
    <property type="entry name" value="AAA"/>
    <property type="match status" value="1"/>
</dbReference>
<keyword evidence="6" id="KW-1185">Reference proteome</keyword>
<dbReference type="OrthoDB" id="9809205at2"/>
<dbReference type="InterPro" id="IPR051782">
    <property type="entry name" value="ABC_Transporter_VariousFunc"/>
</dbReference>
<dbReference type="AlphaFoldDB" id="A0A4R7KQF2"/>
<comment type="caution">
    <text evidence="5">The sequence shown here is derived from an EMBL/GenBank/DDBJ whole genome shotgun (WGS) entry which is preliminary data.</text>
</comment>
<protein>
    <submittedName>
        <fullName evidence="5">ABC-2 type transport system ATP-binding protein</fullName>
    </submittedName>
</protein>
<name>A0A4R7KQF2_9CLOT</name>
<dbReference type="GO" id="GO:0016887">
    <property type="term" value="F:ATP hydrolysis activity"/>
    <property type="evidence" value="ECO:0007669"/>
    <property type="project" value="InterPro"/>
</dbReference>
<evidence type="ECO:0000256" key="2">
    <source>
        <dbReference type="ARBA" id="ARBA00022741"/>
    </source>
</evidence>
<feature type="domain" description="ABC transporter" evidence="4">
    <location>
        <begin position="2"/>
        <end position="211"/>
    </location>
</feature>
<keyword evidence="2" id="KW-0547">Nucleotide-binding</keyword>
<sequence length="212" mass="23970">MIIVESLTKKFGSNTILENINLKLEKGKIYGFVGQNGSGKSVLFKMIAGFMSPTQGKIKVNNMQIGKDRDFPESCGIIIESPGFINNLSGFKNLKVLADINGIITDNKIKEYMKFFGLNPDDKKKVKDYSLGMKQKLGLIQALMEDQEILILDEPMNSLDEETVVKVRKLLKEIKHKKIILLSSHNKEDIEELCDVIYQVKDRTIKMIESIA</sequence>
<dbReference type="Pfam" id="PF00005">
    <property type="entry name" value="ABC_tran"/>
    <property type="match status" value="1"/>
</dbReference>
<dbReference type="EMBL" id="SOAZ01000011">
    <property type="protein sequence ID" value="TDT58384.1"/>
    <property type="molecule type" value="Genomic_DNA"/>
</dbReference>
<dbReference type="PANTHER" id="PTHR42939:SF1">
    <property type="entry name" value="ABC TRANSPORTER ATP-BINDING PROTEIN ALBC-RELATED"/>
    <property type="match status" value="1"/>
</dbReference>
<dbReference type="InterPro" id="IPR003593">
    <property type="entry name" value="AAA+_ATPase"/>
</dbReference>
<organism evidence="5 6">
    <name type="scientific">Fonticella tunisiensis</name>
    <dbReference type="NCBI Taxonomy" id="1096341"/>
    <lineage>
        <taxon>Bacteria</taxon>
        <taxon>Bacillati</taxon>
        <taxon>Bacillota</taxon>
        <taxon>Clostridia</taxon>
        <taxon>Eubacteriales</taxon>
        <taxon>Clostridiaceae</taxon>
        <taxon>Fonticella</taxon>
    </lineage>
</organism>
<dbReference type="PANTHER" id="PTHR42939">
    <property type="entry name" value="ABC TRANSPORTER ATP-BINDING PROTEIN ALBC-RELATED"/>
    <property type="match status" value="1"/>
</dbReference>
<dbReference type="SUPFAM" id="SSF52540">
    <property type="entry name" value="P-loop containing nucleoside triphosphate hydrolases"/>
    <property type="match status" value="1"/>
</dbReference>
<dbReference type="PROSITE" id="PS50893">
    <property type="entry name" value="ABC_TRANSPORTER_2"/>
    <property type="match status" value="1"/>
</dbReference>
<dbReference type="CDD" id="cd03230">
    <property type="entry name" value="ABC_DR_subfamily_A"/>
    <property type="match status" value="1"/>
</dbReference>
<evidence type="ECO:0000256" key="1">
    <source>
        <dbReference type="ARBA" id="ARBA00022448"/>
    </source>
</evidence>
<keyword evidence="3 5" id="KW-0067">ATP-binding</keyword>
<evidence type="ECO:0000259" key="4">
    <source>
        <dbReference type="PROSITE" id="PS50893"/>
    </source>
</evidence>
<dbReference type="Gene3D" id="3.40.50.300">
    <property type="entry name" value="P-loop containing nucleotide triphosphate hydrolases"/>
    <property type="match status" value="1"/>
</dbReference>